<sequence length="52" mass="5512">MACRSDPHHVGTVVSSLGYGRRAWRITPPNGQWGFALGKIAAFAGSDRGADL</sequence>
<dbReference type="Proteomes" id="UP001190825">
    <property type="component" value="Unassembled WGS sequence"/>
</dbReference>
<gene>
    <name evidence="1" type="ORF">BMJ33_06300</name>
</gene>
<evidence type="ECO:0000313" key="1">
    <source>
        <dbReference type="EMBL" id="PLU06641.1"/>
    </source>
</evidence>
<proteinExistence type="predicted"/>
<protein>
    <submittedName>
        <fullName evidence="1">Uncharacterized protein</fullName>
    </submittedName>
</protein>
<name>A0ABX4TQL5_9HYPH</name>
<comment type="caution">
    <text evidence="1">The sequence shown here is derived from an EMBL/GenBank/DDBJ whole genome shotgun (WGS) entry which is preliminary data.</text>
</comment>
<reference evidence="1 2" key="1">
    <citation type="journal article" date="2018" name="FEMS Microbiol. Ecol.">
        <title>Co-invading symbiotic mutualists of Medicago polymorpha retain high ancestral diversity and contain diverse accessory genomes.</title>
        <authorList>
            <person name="Porter S.S."/>
            <person name="Faber-Hammond J.J."/>
            <person name="Friesen M.L."/>
        </authorList>
    </citation>
    <scope>NUCLEOTIDE SEQUENCE [LARGE SCALE GENOMIC DNA]</scope>
    <source>
        <strain evidence="1 2">Str16</strain>
    </source>
</reference>
<keyword evidence="2" id="KW-1185">Reference proteome</keyword>
<organism evidence="1 2">
    <name type="scientific">Sinorhizobium medicae</name>
    <dbReference type="NCBI Taxonomy" id="110321"/>
    <lineage>
        <taxon>Bacteria</taxon>
        <taxon>Pseudomonadati</taxon>
        <taxon>Pseudomonadota</taxon>
        <taxon>Alphaproteobacteria</taxon>
        <taxon>Hyphomicrobiales</taxon>
        <taxon>Rhizobiaceae</taxon>
        <taxon>Sinorhizobium/Ensifer group</taxon>
        <taxon>Sinorhizobium</taxon>
    </lineage>
</organism>
<dbReference type="EMBL" id="NBUC01000050">
    <property type="protein sequence ID" value="PLU06641.1"/>
    <property type="molecule type" value="Genomic_DNA"/>
</dbReference>
<evidence type="ECO:0000313" key="2">
    <source>
        <dbReference type="Proteomes" id="UP001190825"/>
    </source>
</evidence>
<accession>A0ABX4TQL5</accession>